<evidence type="ECO:0000259" key="2">
    <source>
        <dbReference type="Pfam" id="PF01636"/>
    </source>
</evidence>
<dbReference type="SUPFAM" id="SSF56112">
    <property type="entry name" value="Protein kinase-like (PK-like)"/>
    <property type="match status" value="1"/>
</dbReference>
<organism evidence="3">
    <name type="scientific">Bacillus aerius</name>
    <dbReference type="NCBI Taxonomy" id="293388"/>
    <lineage>
        <taxon>Bacteria</taxon>
        <taxon>Bacillati</taxon>
        <taxon>Bacillota</taxon>
        <taxon>Bacilli</taxon>
        <taxon>Bacillales</taxon>
        <taxon>Bacillaceae</taxon>
        <taxon>Bacillus</taxon>
    </lineage>
</organism>
<gene>
    <name evidence="3" type="ORF">AB4922_08075</name>
</gene>
<reference evidence="3" key="1">
    <citation type="submission" date="2024-07" db="EMBL/GenBank/DDBJ databases">
        <authorList>
            <person name="Wang K."/>
            <person name="Liang S."/>
            <person name="Wang S."/>
        </authorList>
    </citation>
    <scope>NUCLEOTIDE SEQUENCE</scope>
    <source>
        <strain evidence="3">KW1</strain>
    </source>
</reference>
<dbReference type="InterPro" id="IPR011009">
    <property type="entry name" value="Kinase-like_dom_sf"/>
</dbReference>
<dbReference type="RefSeq" id="WP_368775053.1">
    <property type="nucleotide sequence ID" value="NZ_CP162911.1"/>
</dbReference>
<dbReference type="AlphaFoldDB" id="A0AB39J462"/>
<dbReference type="EMBL" id="CP162911">
    <property type="protein sequence ID" value="XDL62890.1"/>
    <property type="molecule type" value="Genomic_DNA"/>
</dbReference>
<dbReference type="PANTHER" id="PTHR41283:SF1">
    <property type="entry name" value="AMINOGLYCOSIDE PHOSPHOTRANSFERASE DOMAIN-CONTAINING PROTEIN"/>
    <property type="match status" value="1"/>
</dbReference>
<dbReference type="Gene3D" id="3.90.1200.10">
    <property type="match status" value="1"/>
</dbReference>
<feature type="transmembrane region" description="Helical" evidence="1">
    <location>
        <begin position="248"/>
        <end position="268"/>
    </location>
</feature>
<evidence type="ECO:0000313" key="3">
    <source>
        <dbReference type="EMBL" id="XDL62890.1"/>
    </source>
</evidence>
<proteinExistence type="predicted"/>
<keyword evidence="1" id="KW-1133">Transmembrane helix</keyword>
<keyword evidence="1" id="KW-0812">Transmembrane</keyword>
<dbReference type="InterPro" id="IPR002575">
    <property type="entry name" value="Aminoglycoside_PTrfase"/>
</dbReference>
<keyword evidence="1" id="KW-0472">Membrane</keyword>
<dbReference type="GO" id="GO:0016740">
    <property type="term" value="F:transferase activity"/>
    <property type="evidence" value="ECO:0007669"/>
    <property type="project" value="UniProtKB-KW"/>
</dbReference>
<evidence type="ECO:0000256" key="1">
    <source>
        <dbReference type="SAM" id="Phobius"/>
    </source>
</evidence>
<protein>
    <submittedName>
        <fullName evidence="3">Aminoglycoside phosphotransferase family protein</fullName>
        <ecNumber evidence="3">2.7.1.-</ecNumber>
    </submittedName>
</protein>
<dbReference type="EC" id="2.7.1.-" evidence="3"/>
<dbReference type="PANTHER" id="PTHR41283">
    <property type="entry name" value="AMINOGLYCOSIDE PHOSPHOTRANSFERASE"/>
    <property type="match status" value="1"/>
</dbReference>
<name>A0AB39J462_9BACI</name>
<keyword evidence="3" id="KW-0808">Transferase</keyword>
<sequence>MKHEKLKRLSPLLKQAISFQPMTSGFSGDRTFLVTTPSEKLILKLSDIQKYASLKKKTSILQNLKKRGVLCSEVMEVGVSAEQNCTFRIFPFIEGENARASIRLLTEEEQYKIGRRAGRDLRIMHTCDAPTYVAPWDDRVLAKHERYVYAYQSSGVAFSHDQFVLDFIQSHADAVKERPNQFQHDDFHVGNIIIQRHQYAGVIDFDQYDWGDPIHDFYKLSLFSRESSIPFSAGQLDAYLSTQTTHDFWLLFSIYTAMSCFSSIVWTLSYDPGHVKDMVNRVERMLTDHKRFTQLTPVWYTDWLDSCV</sequence>
<feature type="domain" description="Aminoglycoside phosphotransferase" evidence="2">
    <location>
        <begin position="20"/>
        <end position="243"/>
    </location>
</feature>
<accession>A0AB39J462</accession>
<dbReference type="Pfam" id="PF01636">
    <property type="entry name" value="APH"/>
    <property type="match status" value="1"/>
</dbReference>